<feature type="region of interest" description="Disordered" evidence="1">
    <location>
        <begin position="1"/>
        <end position="66"/>
    </location>
</feature>
<evidence type="ECO:0000313" key="3">
    <source>
        <dbReference type="Proteomes" id="UP000789595"/>
    </source>
</evidence>
<evidence type="ECO:0000313" key="2">
    <source>
        <dbReference type="EMBL" id="CAH0364434.1"/>
    </source>
</evidence>
<organism evidence="2 3">
    <name type="scientific">Pelagomonas calceolata</name>
    <dbReference type="NCBI Taxonomy" id="35677"/>
    <lineage>
        <taxon>Eukaryota</taxon>
        <taxon>Sar</taxon>
        <taxon>Stramenopiles</taxon>
        <taxon>Ochrophyta</taxon>
        <taxon>Pelagophyceae</taxon>
        <taxon>Pelagomonadales</taxon>
        <taxon>Pelagomonadaceae</taxon>
        <taxon>Pelagomonas</taxon>
    </lineage>
</organism>
<dbReference type="EMBL" id="CAKKNE010000001">
    <property type="protein sequence ID" value="CAH0364434.1"/>
    <property type="molecule type" value="Genomic_DNA"/>
</dbReference>
<sequence length="66" mass="6951">MVIKYRRPTSASRVGQDMRNTPDLPPRDGPTATTTENGEKAPPPLPPRGAVAKSPSHASPYAGLGK</sequence>
<reference evidence="2" key="1">
    <citation type="submission" date="2021-11" db="EMBL/GenBank/DDBJ databases">
        <authorList>
            <consortium name="Genoscope - CEA"/>
            <person name="William W."/>
        </authorList>
    </citation>
    <scope>NUCLEOTIDE SEQUENCE</scope>
</reference>
<evidence type="ECO:0000256" key="1">
    <source>
        <dbReference type="SAM" id="MobiDB-lite"/>
    </source>
</evidence>
<keyword evidence="3" id="KW-1185">Reference proteome</keyword>
<comment type="caution">
    <text evidence="2">The sequence shown here is derived from an EMBL/GenBank/DDBJ whole genome shotgun (WGS) entry which is preliminary data.</text>
</comment>
<proteinExistence type="predicted"/>
<protein>
    <submittedName>
        <fullName evidence="2">Uncharacterized protein</fullName>
    </submittedName>
</protein>
<name>A0A8J2WRJ6_9STRA</name>
<dbReference type="AlphaFoldDB" id="A0A8J2WRJ6"/>
<accession>A0A8J2WRJ6</accession>
<dbReference type="Proteomes" id="UP000789595">
    <property type="component" value="Unassembled WGS sequence"/>
</dbReference>
<gene>
    <name evidence="2" type="ORF">PECAL_1P07950</name>
</gene>